<dbReference type="Pfam" id="PF07505">
    <property type="entry name" value="DUF5131"/>
    <property type="match status" value="1"/>
</dbReference>
<dbReference type="CDD" id="cd01335">
    <property type="entry name" value="Radical_SAM"/>
    <property type="match status" value="1"/>
</dbReference>
<dbReference type="Proteomes" id="UP001575105">
    <property type="component" value="Unassembled WGS sequence"/>
</dbReference>
<accession>A0ABV4U5T4</accession>
<protein>
    <submittedName>
        <fullName evidence="2">DUF5131 family protein</fullName>
    </submittedName>
</protein>
<proteinExistence type="predicted"/>
<evidence type="ECO:0000313" key="2">
    <source>
        <dbReference type="EMBL" id="MFA9478967.1"/>
    </source>
</evidence>
<name>A0ABV4U5T4_9BACT</name>
<feature type="region of interest" description="Disordered" evidence="1">
    <location>
        <begin position="196"/>
        <end position="226"/>
    </location>
</feature>
<reference evidence="2 3" key="1">
    <citation type="submission" date="2024-08" db="EMBL/GenBank/DDBJ databases">
        <title>Whole-genome sequencing of halo(alkali)philic microorganisms from hypersaline lakes.</title>
        <authorList>
            <person name="Sorokin D.Y."/>
            <person name="Merkel A.Y."/>
            <person name="Messina E."/>
            <person name="Yakimov M."/>
        </authorList>
    </citation>
    <scope>NUCLEOTIDE SEQUENCE [LARGE SCALE GENOMIC DNA]</scope>
    <source>
        <strain evidence="2 3">AB-hyl4</strain>
    </source>
</reference>
<comment type="caution">
    <text evidence="2">The sequence shown here is derived from an EMBL/GenBank/DDBJ whole genome shotgun (WGS) entry which is preliminary data.</text>
</comment>
<evidence type="ECO:0000256" key="1">
    <source>
        <dbReference type="SAM" id="MobiDB-lite"/>
    </source>
</evidence>
<organism evidence="2 3">
    <name type="scientific">Natronomicrosphaera hydrolytica</name>
    <dbReference type="NCBI Taxonomy" id="3242702"/>
    <lineage>
        <taxon>Bacteria</taxon>
        <taxon>Pseudomonadati</taxon>
        <taxon>Planctomycetota</taxon>
        <taxon>Phycisphaerae</taxon>
        <taxon>Phycisphaerales</taxon>
        <taxon>Phycisphaeraceae</taxon>
        <taxon>Natronomicrosphaera</taxon>
    </lineage>
</organism>
<gene>
    <name evidence="2" type="ORF">ACERK3_11790</name>
</gene>
<dbReference type="EMBL" id="JBGUBD010000006">
    <property type="protein sequence ID" value="MFA9478967.1"/>
    <property type="molecule type" value="Genomic_DNA"/>
</dbReference>
<dbReference type="RefSeq" id="WP_425345884.1">
    <property type="nucleotide sequence ID" value="NZ_JBGUBD010000006.1"/>
</dbReference>
<sequence>MHPRTKIEWTEATWNPVTGCTRASAGCDNCYAVRHTHRLESCGQSKYTGLTVLNRQGRRHFNGVVKCHDADLSRPLQWKKPLVIFVNSMSDLFHPAVPADFIRRVFKVMEVCPHHTFQVLTKRPERAAELSPSLPWLDNIWLGTSVEDGRVTSRVDELRRTGAVIKFLSVEPLIGPIPVLPVAGIDWVITGGESGAKAQAWRGRPIPRRRENRRPGASSPADRSGR</sequence>
<keyword evidence="3" id="KW-1185">Reference proteome</keyword>
<evidence type="ECO:0000313" key="3">
    <source>
        <dbReference type="Proteomes" id="UP001575105"/>
    </source>
</evidence>
<dbReference type="InterPro" id="IPR011101">
    <property type="entry name" value="DUF5131"/>
</dbReference>